<feature type="non-terminal residue" evidence="2">
    <location>
        <position position="1"/>
    </location>
</feature>
<evidence type="ECO:0000313" key="4">
    <source>
        <dbReference type="Proteomes" id="UP000677228"/>
    </source>
</evidence>
<keyword evidence="1" id="KW-1133">Transmembrane helix</keyword>
<feature type="transmembrane region" description="Helical" evidence="1">
    <location>
        <begin position="189"/>
        <end position="209"/>
    </location>
</feature>
<accession>A0A8S2DPX8</accession>
<reference evidence="2" key="1">
    <citation type="submission" date="2021-02" db="EMBL/GenBank/DDBJ databases">
        <authorList>
            <person name="Nowell W R."/>
        </authorList>
    </citation>
    <scope>NUCLEOTIDE SEQUENCE</scope>
</reference>
<feature type="transmembrane region" description="Helical" evidence="1">
    <location>
        <begin position="221"/>
        <end position="241"/>
    </location>
</feature>
<keyword evidence="1" id="KW-0472">Membrane</keyword>
<dbReference type="EMBL" id="CAJOBA010006410">
    <property type="protein sequence ID" value="CAF3771957.1"/>
    <property type="molecule type" value="Genomic_DNA"/>
</dbReference>
<protein>
    <submittedName>
        <fullName evidence="2">Uncharacterized protein</fullName>
    </submittedName>
</protein>
<sequence length="324" mass="36921">TRVPICLSKTIRNRYMLANLVYLGYAIGILIIDFNPYVNGSAGSSSAVDLSDVTTECSCLDNSTDYTTTISPDQPIASADLVNNLYFGFGIVHMISAFLYWWAWSDHTWLDVIMIPEYLNFIEAGLYIWSAVWYKRETTLFAYYTLCVHKIEITAAFVELLASCGWIMSWYRTYTRTLGRGFSLDDPDTVAYLCTFISSLIYITYNIQITAHPEQYGTNYLYTYGDIVYFVGACYYCFACLRDDSWFWFMPLAGQYGIAAGRLQTEKPIKAGLPHMLMTDCCCHLRNRKPRLVHLTGQTSETGSAAQILPLEEKENAHYVSIRL</sequence>
<comment type="caution">
    <text evidence="2">The sequence shown here is derived from an EMBL/GenBank/DDBJ whole genome shotgun (WGS) entry which is preliminary data.</text>
</comment>
<feature type="transmembrane region" description="Helical" evidence="1">
    <location>
        <begin position="140"/>
        <end position="168"/>
    </location>
</feature>
<proteinExistence type="predicted"/>
<keyword evidence="1" id="KW-0812">Transmembrane</keyword>
<feature type="transmembrane region" description="Helical" evidence="1">
    <location>
        <begin position="20"/>
        <end position="38"/>
    </location>
</feature>
<dbReference type="EMBL" id="CAJNOK010006402">
    <property type="protein sequence ID" value="CAF1002630.1"/>
    <property type="molecule type" value="Genomic_DNA"/>
</dbReference>
<dbReference type="AlphaFoldDB" id="A0A8S2DPX8"/>
<dbReference type="Proteomes" id="UP000677228">
    <property type="component" value="Unassembled WGS sequence"/>
</dbReference>
<dbReference type="Proteomes" id="UP000682733">
    <property type="component" value="Unassembled WGS sequence"/>
</dbReference>
<evidence type="ECO:0000313" key="3">
    <source>
        <dbReference type="EMBL" id="CAF3771957.1"/>
    </source>
</evidence>
<feature type="transmembrane region" description="Helical" evidence="1">
    <location>
        <begin position="85"/>
        <end position="103"/>
    </location>
</feature>
<feature type="transmembrane region" description="Helical" evidence="1">
    <location>
        <begin position="115"/>
        <end position="134"/>
    </location>
</feature>
<evidence type="ECO:0000313" key="2">
    <source>
        <dbReference type="EMBL" id="CAF1002630.1"/>
    </source>
</evidence>
<organism evidence="2 4">
    <name type="scientific">Didymodactylos carnosus</name>
    <dbReference type="NCBI Taxonomy" id="1234261"/>
    <lineage>
        <taxon>Eukaryota</taxon>
        <taxon>Metazoa</taxon>
        <taxon>Spiralia</taxon>
        <taxon>Gnathifera</taxon>
        <taxon>Rotifera</taxon>
        <taxon>Eurotatoria</taxon>
        <taxon>Bdelloidea</taxon>
        <taxon>Philodinida</taxon>
        <taxon>Philodinidae</taxon>
        <taxon>Didymodactylos</taxon>
    </lineage>
</organism>
<evidence type="ECO:0000256" key="1">
    <source>
        <dbReference type="SAM" id="Phobius"/>
    </source>
</evidence>
<name>A0A8S2DPX8_9BILA</name>
<gene>
    <name evidence="2" type="ORF">OVA965_LOCUS14636</name>
    <name evidence="3" type="ORF">TMI583_LOCUS14640</name>
</gene>